<proteinExistence type="predicted"/>
<protein>
    <recommendedName>
        <fullName evidence="3">Nucleotidyl transferase AbiEii/AbiGii toxin family protein</fullName>
    </recommendedName>
</protein>
<sequence length="161" mass="17692">MGAFDPERILRALSRRRVRYVLVGATAARLQGFPRLTADADIAPAADPGNLTRLAAALRDLHARVYTEPVPEGLTFSCDAETLSRAELWNLVTDAGRLDLVFKPSGTGGYDDLARSAVTFRAFGVKVRAASLKDILRSKLASNRPQDQQDVIILTEMLKRR</sequence>
<dbReference type="EMBL" id="VBAK01000041">
    <property type="protein sequence ID" value="TMI93051.1"/>
    <property type="molecule type" value="Genomic_DNA"/>
</dbReference>
<evidence type="ECO:0000313" key="2">
    <source>
        <dbReference type="Proteomes" id="UP000318509"/>
    </source>
</evidence>
<gene>
    <name evidence="1" type="ORF">E6H00_01845</name>
</gene>
<dbReference type="Proteomes" id="UP000318509">
    <property type="component" value="Unassembled WGS sequence"/>
</dbReference>
<dbReference type="Gene3D" id="3.30.460.40">
    <property type="match status" value="1"/>
</dbReference>
<comment type="caution">
    <text evidence="1">The sequence shown here is derived from an EMBL/GenBank/DDBJ whole genome shotgun (WGS) entry which is preliminary data.</text>
</comment>
<evidence type="ECO:0000313" key="1">
    <source>
        <dbReference type="EMBL" id="TMI93051.1"/>
    </source>
</evidence>
<accession>A0A537KBA9</accession>
<reference evidence="1 2" key="1">
    <citation type="journal article" date="2019" name="Nat. Microbiol.">
        <title>Mediterranean grassland soil C-N compound turnover is dependent on rainfall and depth, and is mediated by genomically divergent microorganisms.</title>
        <authorList>
            <person name="Diamond S."/>
            <person name="Andeer P.F."/>
            <person name="Li Z."/>
            <person name="Crits-Christoph A."/>
            <person name="Burstein D."/>
            <person name="Anantharaman K."/>
            <person name="Lane K.R."/>
            <person name="Thomas B.C."/>
            <person name="Pan C."/>
            <person name="Northen T.R."/>
            <person name="Banfield J.F."/>
        </authorList>
    </citation>
    <scope>NUCLEOTIDE SEQUENCE [LARGE SCALE GENOMIC DNA]</scope>
    <source>
        <strain evidence="1">NP_3</strain>
    </source>
</reference>
<name>A0A537KBA9_9BACT</name>
<evidence type="ECO:0008006" key="3">
    <source>
        <dbReference type="Google" id="ProtNLM"/>
    </source>
</evidence>
<dbReference type="AlphaFoldDB" id="A0A537KBA9"/>
<dbReference type="SUPFAM" id="SSF81301">
    <property type="entry name" value="Nucleotidyltransferase"/>
    <property type="match status" value="1"/>
</dbReference>
<organism evidence="1 2">
    <name type="scientific">Candidatus Segetimicrobium genomatis</name>
    <dbReference type="NCBI Taxonomy" id="2569760"/>
    <lineage>
        <taxon>Bacteria</taxon>
        <taxon>Bacillati</taxon>
        <taxon>Candidatus Sysuimicrobiota</taxon>
        <taxon>Candidatus Sysuimicrobiia</taxon>
        <taxon>Candidatus Sysuimicrobiales</taxon>
        <taxon>Candidatus Segetimicrobiaceae</taxon>
        <taxon>Candidatus Segetimicrobium</taxon>
    </lineage>
</organism>
<dbReference type="InterPro" id="IPR043519">
    <property type="entry name" value="NT_sf"/>
</dbReference>